<proteinExistence type="predicted"/>
<protein>
    <submittedName>
        <fullName evidence="2">Uncharacterized protein</fullName>
    </submittedName>
</protein>
<dbReference type="WBParaSite" id="PTRK_0001066100.1">
    <property type="protein sequence ID" value="PTRK_0001066100.1"/>
    <property type="gene ID" value="PTRK_0001066100"/>
</dbReference>
<name>A0A0N4ZQ57_PARTI</name>
<reference evidence="2" key="1">
    <citation type="submission" date="2017-02" db="UniProtKB">
        <authorList>
            <consortium name="WormBaseParasite"/>
        </authorList>
    </citation>
    <scope>IDENTIFICATION</scope>
</reference>
<dbReference type="Proteomes" id="UP000038045">
    <property type="component" value="Unplaced"/>
</dbReference>
<accession>A0A0N4ZQ57</accession>
<sequence length="74" mass="8482">MFPPRKRPLHQQNIELLYVGNNFSSENVKKCRLEEGNQTICVMKDTSNNDNKSTSQQQSCTRCLAGESGHFRHV</sequence>
<evidence type="ECO:0000313" key="1">
    <source>
        <dbReference type="Proteomes" id="UP000038045"/>
    </source>
</evidence>
<dbReference type="AlphaFoldDB" id="A0A0N4ZQ57"/>
<evidence type="ECO:0000313" key="2">
    <source>
        <dbReference type="WBParaSite" id="PTRK_0001066100.1"/>
    </source>
</evidence>
<organism evidence="1 2">
    <name type="scientific">Parastrongyloides trichosuri</name>
    <name type="common">Possum-specific nematode worm</name>
    <dbReference type="NCBI Taxonomy" id="131310"/>
    <lineage>
        <taxon>Eukaryota</taxon>
        <taxon>Metazoa</taxon>
        <taxon>Ecdysozoa</taxon>
        <taxon>Nematoda</taxon>
        <taxon>Chromadorea</taxon>
        <taxon>Rhabditida</taxon>
        <taxon>Tylenchina</taxon>
        <taxon>Panagrolaimomorpha</taxon>
        <taxon>Strongyloidoidea</taxon>
        <taxon>Strongyloididae</taxon>
        <taxon>Parastrongyloides</taxon>
    </lineage>
</organism>
<keyword evidence="1" id="KW-1185">Reference proteome</keyword>